<dbReference type="FunFam" id="3.30.730.10:FF:000001">
    <property type="entry name" value="Ethylene-responsive transcription factor 2"/>
    <property type="match status" value="1"/>
</dbReference>
<dbReference type="Proteomes" id="UP000657918">
    <property type="component" value="Unassembled WGS sequence"/>
</dbReference>
<keyword evidence="2" id="KW-0805">Transcription regulation</keyword>
<evidence type="ECO:0000256" key="9">
    <source>
        <dbReference type="SAM" id="MobiDB-lite"/>
    </source>
</evidence>
<keyword evidence="6" id="KW-0804">Transcription</keyword>
<dbReference type="InterPro" id="IPR001471">
    <property type="entry name" value="AP2/ERF_dom"/>
</dbReference>
<evidence type="ECO:0000256" key="1">
    <source>
        <dbReference type="ARBA" id="ARBA00004123"/>
    </source>
</evidence>
<evidence type="ECO:0000256" key="5">
    <source>
        <dbReference type="ARBA" id="ARBA00023159"/>
    </source>
</evidence>
<evidence type="ECO:0000256" key="6">
    <source>
        <dbReference type="ARBA" id="ARBA00023163"/>
    </source>
</evidence>
<keyword evidence="4" id="KW-0238">DNA-binding</keyword>
<dbReference type="SUPFAM" id="SSF54171">
    <property type="entry name" value="DNA-binding domain"/>
    <property type="match status" value="1"/>
</dbReference>
<name>A0A835K842_9ROSI</name>
<dbReference type="PRINTS" id="PR00367">
    <property type="entry name" value="ETHRSPELEMNT"/>
</dbReference>
<dbReference type="InterPro" id="IPR036955">
    <property type="entry name" value="AP2/ERF_dom_sf"/>
</dbReference>
<dbReference type="GO" id="GO:0003700">
    <property type="term" value="F:DNA-binding transcription factor activity"/>
    <property type="evidence" value="ECO:0007669"/>
    <property type="project" value="InterPro"/>
</dbReference>
<gene>
    <name evidence="11" type="ORF">SADUNF_Sadunf06G0081800</name>
</gene>
<dbReference type="PANTHER" id="PTHR31241:SF62">
    <property type="entry name" value="DEHYDRATION-RESPONSIVE ELEMENT-BINDING PROTEIN 2D"/>
    <property type="match status" value="1"/>
</dbReference>
<sequence>MEDSLRKSSLLGFSSKNRKRWKRSRDGCDSIEDTLAKWKKHNKLQISNVPGKGSKKGCMKGKGGPENMNFRYRGVRQRTWGKWVAEIREPVKKCSLMNKKGSRLWLGTFSTAFEAACAYDYAANLMYGPNAILNFPDYPVESGGHLNNMSSSITATETSSTESRTALDCNEDNKVDISKMNHCGYIEGNKLSSFSGICSVDESEEENKFRAAEGSARELKAVEWNLTDDRKSSHHIEAEAPVSREEMDGELAEIFRPWGCYGINNSLNRYGLLQNETANVEYKKLRNQVVESSMSTRLNEFVDSDYDMRTDHKPIYDVEKPLMREAAAGEEFSGLKFSNYNHNETTHDYMNPGLCNQEIDIKPFIQDISDNYVLKGGMNYGYDPGKAGSPSHVQGGRPPTLSCLWQTPSTNLPGSSSYFQEPDLGPGWNGDLSQQYFNGSLVGESGMLDPICAIFCNIYADNHSADTDRSPELLPKLGRQSVPKNNRHPVRIQAYGKPELSRDEIDL</sequence>
<dbReference type="GO" id="GO:0005634">
    <property type="term" value="C:nucleus"/>
    <property type="evidence" value="ECO:0007669"/>
    <property type="project" value="UniProtKB-SubCell"/>
</dbReference>
<evidence type="ECO:0000256" key="8">
    <source>
        <dbReference type="ARBA" id="ARBA00024343"/>
    </source>
</evidence>
<evidence type="ECO:0000256" key="7">
    <source>
        <dbReference type="ARBA" id="ARBA00023242"/>
    </source>
</evidence>
<comment type="subcellular location">
    <subcellularLocation>
        <location evidence="1">Nucleus</location>
    </subcellularLocation>
</comment>
<proteinExistence type="inferred from homology"/>
<keyword evidence="12" id="KW-1185">Reference proteome</keyword>
<evidence type="ECO:0000256" key="3">
    <source>
        <dbReference type="ARBA" id="ARBA00023016"/>
    </source>
</evidence>
<dbReference type="PROSITE" id="PS51032">
    <property type="entry name" value="AP2_ERF"/>
    <property type="match status" value="1"/>
</dbReference>
<keyword evidence="3" id="KW-0346">Stress response</keyword>
<dbReference type="GO" id="GO:0006950">
    <property type="term" value="P:response to stress"/>
    <property type="evidence" value="ECO:0007669"/>
    <property type="project" value="TreeGrafter"/>
</dbReference>
<evidence type="ECO:0000256" key="4">
    <source>
        <dbReference type="ARBA" id="ARBA00023125"/>
    </source>
</evidence>
<feature type="domain" description="AP2/ERF" evidence="10">
    <location>
        <begin position="71"/>
        <end position="136"/>
    </location>
</feature>
<reference evidence="11 12" key="1">
    <citation type="submission" date="2020-10" db="EMBL/GenBank/DDBJ databases">
        <title>Plant Genome Project.</title>
        <authorList>
            <person name="Zhang R.-G."/>
        </authorList>
    </citation>
    <scope>NUCLEOTIDE SEQUENCE [LARGE SCALE GENOMIC DNA]</scope>
    <source>
        <strain evidence="11">FAFU-HL-1</strain>
        <tissue evidence="11">Leaf</tissue>
    </source>
</reference>
<protein>
    <recommendedName>
        <fullName evidence="10">AP2/ERF domain-containing protein</fullName>
    </recommendedName>
</protein>
<dbReference type="Gene3D" id="3.30.730.10">
    <property type="entry name" value="AP2/ERF domain"/>
    <property type="match status" value="1"/>
</dbReference>
<dbReference type="InterPro" id="IPR016177">
    <property type="entry name" value="DNA-bd_dom_sf"/>
</dbReference>
<dbReference type="SMART" id="SM00380">
    <property type="entry name" value="AP2"/>
    <property type="match status" value="1"/>
</dbReference>
<organism evidence="11 12">
    <name type="scientific">Salix dunnii</name>
    <dbReference type="NCBI Taxonomy" id="1413687"/>
    <lineage>
        <taxon>Eukaryota</taxon>
        <taxon>Viridiplantae</taxon>
        <taxon>Streptophyta</taxon>
        <taxon>Embryophyta</taxon>
        <taxon>Tracheophyta</taxon>
        <taxon>Spermatophyta</taxon>
        <taxon>Magnoliopsida</taxon>
        <taxon>eudicotyledons</taxon>
        <taxon>Gunneridae</taxon>
        <taxon>Pentapetalae</taxon>
        <taxon>rosids</taxon>
        <taxon>fabids</taxon>
        <taxon>Malpighiales</taxon>
        <taxon>Salicaceae</taxon>
        <taxon>Saliceae</taxon>
        <taxon>Salix</taxon>
    </lineage>
</organism>
<dbReference type="PANTHER" id="PTHR31241">
    <property type="entry name" value="DEHYDRATION-RESPONSIVE ELEMENT-BINDING PROTEIN 2C"/>
    <property type="match status" value="1"/>
</dbReference>
<dbReference type="AlphaFoldDB" id="A0A835K842"/>
<evidence type="ECO:0000256" key="2">
    <source>
        <dbReference type="ARBA" id="ARBA00023015"/>
    </source>
</evidence>
<dbReference type="EMBL" id="JADGMS010000006">
    <property type="protein sequence ID" value="KAF9680069.1"/>
    <property type="molecule type" value="Genomic_DNA"/>
</dbReference>
<evidence type="ECO:0000313" key="12">
    <source>
        <dbReference type="Proteomes" id="UP000657918"/>
    </source>
</evidence>
<dbReference type="Pfam" id="PF00847">
    <property type="entry name" value="AP2"/>
    <property type="match status" value="1"/>
</dbReference>
<evidence type="ECO:0000313" key="11">
    <source>
        <dbReference type="EMBL" id="KAF9680069.1"/>
    </source>
</evidence>
<comment type="similarity">
    <text evidence="8">Belongs to the AP2/ERF transcription factor family. ERF subfamily.</text>
</comment>
<feature type="region of interest" description="Disordered" evidence="9">
    <location>
        <begin position="467"/>
        <end position="486"/>
    </location>
</feature>
<dbReference type="OrthoDB" id="831221at2759"/>
<accession>A0A835K842</accession>
<evidence type="ECO:0000259" key="10">
    <source>
        <dbReference type="PROSITE" id="PS51032"/>
    </source>
</evidence>
<keyword evidence="7" id="KW-0539">Nucleus</keyword>
<dbReference type="CDD" id="cd00018">
    <property type="entry name" value="AP2"/>
    <property type="match status" value="1"/>
</dbReference>
<dbReference type="GO" id="GO:0000976">
    <property type="term" value="F:transcription cis-regulatory region binding"/>
    <property type="evidence" value="ECO:0007669"/>
    <property type="project" value="TreeGrafter"/>
</dbReference>
<comment type="caution">
    <text evidence="11">The sequence shown here is derived from an EMBL/GenBank/DDBJ whole genome shotgun (WGS) entry which is preliminary data.</text>
</comment>
<keyword evidence="5" id="KW-0010">Activator</keyword>
<dbReference type="GO" id="GO:0045893">
    <property type="term" value="P:positive regulation of DNA-templated transcription"/>
    <property type="evidence" value="ECO:0007669"/>
    <property type="project" value="TreeGrafter"/>
</dbReference>